<keyword evidence="2" id="KW-1185">Reference proteome</keyword>
<reference evidence="2" key="1">
    <citation type="journal article" date="2014" name="Science">
        <title>Ancient hybridizations among the ancestral genomes of bread wheat.</title>
        <authorList>
            <consortium name="International Wheat Genome Sequencing Consortium,"/>
            <person name="Marcussen T."/>
            <person name="Sandve S.R."/>
            <person name="Heier L."/>
            <person name="Spannagl M."/>
            <person name="Pfeifer M."/>
            <person name="Jakobsen K.S."/>
            <person name="Wulff B.B."/>
            <person name="Steuernagel B."/>
            <person name="Mayer K.F."/>
            <person name="Olsen O.A."/>
        </authorList>
    </citation>
    <scope>NUCLEOTIDE SEQUENCE [LARGE SCALE GENOMIC DNA]</scope>
    <source>
        <strain evidence="2">cv. AL8/78</strain>
    </source>
</reference>
<reference evidence="1" key="5">
    <citation type="journal article" date="2021" name="G3 (Bethesda)">
        <title>Aegilops tauschii genome assembly Aet v5.0 features greater sequence contiguity and improved annotation.</title>
        <authorList>
            <person name="Wang L."/>
            <person name="Zhu T."/>
            <person name="Rodriguez J.C."/>
            <person name="Deal K.R."/>
            <person name="Dubcovsky J."/>
            <person name="McGuire P.E."/>
            <person name="Lux T."/>
            <person name="Spannagl M."/>
            <person name="Mayer K.F.X."/>
            <person name="Baldrich P."/>
            <person name="Meyers B.C."/>
            <person name="Huo N."/>
            <person name="Gu Y.Q."/>
            <person name="Zhou H."/>
            <person name="Devos K.M."/>
            <person name="Bennetzen J.L."/>
            <person name="Unver T."/>
            <person name="Budak H."/>
            <person name="Gulick P.J."/>
            <person name="Galiba G."/>
            <person name="Kalapos B."/>
            <person name="Nelson D.R."/>
            <person name="Li P."/>
            <person name="You F.M."/>
            <person name="Luo M.C."/>
            <person name="Dvorak J."/>
        </authorList>
    </citation>
    <scope>NUCLEOTIDE SEQUENCE [LARGE SCALE GENOMIC DNA]</scope>
    <source>
        <strain evidence="1">cv. AL8/78</strain>
    </source>
</reference>
<reference evidence="1" key="3">
    <citation type="journal article" date="2017" name="Nature">
        <title>Genome sequence of the progenitor of the wheat D genome Aegilops tauschii.</title>
        <authorList>
            <person name="Luo M.C."/>
            <person name="Gu Y.Q."/>
            <person name="Puiu D."/>
            <person name="Wang H."/>
            <person name="Twardziok S.O."/>
            <person name="Deal K.R."/>
            <person name="Huo N."/>
            <person name="Zhu T."/>
            <person name="Wang L."/>
            <person name="Wang Y."/>
            <person name="McGuire P.E."/>
            <person name="Liu S."/>
            <person name="Long H."/>
            <person name="Ramasamy R.K."/>
            <person name="Rodriguez J.C."/>
            <person name="Van S.L."/>
            <person name="Yuan L."/>
            <person name="Wang Z."/>
            <person name="Xia Z."/>
            <person name="Xiao L."/>
            <person name="Anderson O.D."/>
            <person name="Ouyang S."/>
            <person name="Liang Y."/>
            <person name="Zimin A.V."/>
            <person name="Pertea G."/>
            <person name="Qi P."/>
            <person name="Bennetzen J.L."/>
            <person name="Dai X."/>
            <person name="Dawson M.W."/>
            <person name="Muller H.G."/>
            <person name="Kugler K."/>
            <person name="Rivarola-Duarte L."/>
            <person name="Spannagl M."/>
            <person name="Mayer K.F.X."/>
            <person name="Lu F.H."/>
            <person name="Bevan M.W."/>
            <person name="Leroy P."/>
            <person name="Li P."/>
            <person name="You F.M."/>
            <person name="Sun Q."/>
            <person name="Liu Z."/>
            <person name="Lyons E."/>
            <person name="Wicker T."/>
            <person name="Salzberg S.L."/>
            <person name="Devos K.M."/>
            <person name="Dvorak J."/>
        </authorList>
    </citation>
    <scope>NUCLEOTIDE SEQUENCE [LARGE SCALE GENOMIC DNA]</scope>
    <source>
        <strain evidence="1">cv. AL8/78</strain>
    </source>
</reference>
<name>A0A453BH54_AEGTS</name>
<evidence type="ECO:0000313" key="2">
    <source>
        <dbReference type="Proteomes" id="UP000015105"/>
    </source>
</evidence>
<protein>
    <submittedName>
        <fullName evidence="1">Uncharacterized protein</fullName>
    </submittedName>
</protein>
<dbReference type="AlphaFoldDB" id="A0A453BH54"/>
<accession>A0A453BH54</accession>
<organism evidence="1 2">
    <name type="scientific">Aegilops tauschii subsp. strangulata</name>
    <name type="common">Goatgrass</name>
    <dbReference type="NCBI Taxonomy" id="200361"/>
    <lineage>
        <taxon>Eukaryota</taxon>
        <taxon>Viridiplantae</taxon>
        <taxon>Streptophyta</taxon>
        <taxon>Embryophyta</taxon>
        <taxon>Tracheophyta</taxon>
        <taxon>Spermatophyta</taxon>
        <taxon>Magnoliopsida</taxon>
        <taxon>Liliopsida</taxon>
        <taxon>Poales</taxon>
        <taxon>Poaceae</taxon>
        <taxon>BOP clade</taxon>
        <taxon>Pooideae</taxon>
        <taxon>Triticodae</taxon>
        <taxon>Triticeae</taxon>
        <taxon>Triticinae</taxon>
        <taxon>Aegilops</taxon>
    </lineage>
</organism>
<proteinExistence type="predicted"/>
<dbReference type="Gramene" id="AET2Gv20504000.14">
    <property type="protein sequence ID" value="AET2Gv20504000.14"/>
    <property type="gene ID" value="AET2Gv20504000"/>
</dbReference>
<reference evidence="2" key="2">
    <citation type="journal article" date="2017" name="Nat. Plants">
        <title>The Aegilops tauschii genome reveals multiple impacts of transposons.</title>
        <authorList>
            <person name="Zhao G."/>
            <person name="Zou C."/>
            <person name="Li K."/>
            <person name="Wang K."/>
            <person name="Li T."/>
            <person name="Gao L."/>
            <person name="Zhang X."/>
            <person name="Wang H."/>
            <person name="Yang Z."/>
            <person name="Liu X."/>
            <person name="Jiang W."/>
            <person name="Mao L."/>
            <person name="Kong X."/>
            <person name="Jiao Y."/>
            <person name="Jia J."/>
        </authorList>
    </citation>
    <scope>NUCLEOTIDE SEQUENCE [LARGE SCALE GENOMIC DNA]</scope>
    <source>
        <strain evidence="2">cv. AL8/78</strain>
    </source>
</reference>
<reference evidence="1" key="4">
    <citation type="submission" date="2019-03" db="UniProtKB">
        <authorList>
            <consortium name="EnsemblPlants"/>
        </authorList>
    </citation>
    <scope>IDENTIFICATION</scope>
</reference>
<evidence type="ECO:0000313" key="1">
    <source>
        <dbReference type="EnsemblPlants" id="AET2Gv20504000.14"/>
    </source>
</evidence>
<dbReference type="Proteomes" id="UP000015105">
    <property type="component" value="Chromosome 2D"/>
</dbReference>
<sequence length="49" mass="5469">YFVFQVGADNNLLVKEHTHTFVNKGGIVGGMFIYHILKYLTIVGGNMVL</sequence>
<dbReference type="EnsemblPlants" id="AET2Gv20504000.14">
    <property type="protein sequence ID" value="AET2Gv20504000.14"/>
    <property type="gene ID" value="AET2Gv20504000"/>
</dbReference>